<dbReference type="EC" id="1.11.1.5" evidence="11"/>
<keyword evidence="7 9" id="KW-0408">Iron</keyword>
<evidence type="ECO:0000256" key="4">
    <source>
        <dbReference type="ARBA" id="ARBA00022729"/>
    </source>
</evidence>
<dbReference type="Pfam" id="PF03150">
    <property type="entry name" value="CCP_MauG"/>
    <property type="match status" value="1"/>
</dbReference>
<evidence type="ECO:0000256" key="7">
    <source>
        <dbReference type="ARBA" id="ARBA00023004"/>
    </source>
</evidence>
<evidence type="ECO:0000313" key="12">
    <source>
        <dbReference type="Proteomes" id="UP000561681"/>
    </source>
</evidence>
<keyword evidence="12" id="KW-1185">Reference proteome</keyword>
<keyword evidence="2 8" id="KW-0349">Heme</keyword>
<dbReference type="GO" id="GO:0046872">
    <property type="term" value="F:metal ion binding"/>
    <property type="evidence" value="ECO:0007669"/>
    <property type="project" value="UniProtKB-KW"/>
</dbReference>
<feature type="binding site" description="axial binding residue" evidence="9">
    <location>
        <position position="238"/>
    </location>
    <ligand>
        <name>heme c</name>
        <dbReference type="ChEBI" id="CHEBI:61717"/>
        <label>2</label>
    </ligand>
    <ligandPart>
        <name>Fe</name>
        <dbReference type="ChEBI" id="CHEBI:18248"/>
    </ligandPart>
</feature>
<evidence type="ECO:0000256" key="2">
    <source>
        <dbReference type="ARBA" id="ARBA00022617"/>
    </source>
</evidence>
<feature type="binding site" description="covalent" evidence="8">
    <location>
        <position position="84"/>
    </location>
    <ligand>
        <name>heme c</name>
        <dbReference type="ChEBI" id="CHEBI:61717"/>
        <label>1</label>
    </ligand>
</feature>
<evidence type="ECO:0000256" key="1">
    <source>
        <dbReference type="ARBA" id="ARBA00004418"/>
    </source>
</evidence>
<comment type="caution">
    <text evidence="11">The sequence shown here is derived from an EMBL/GenBank/DDBJ whole genome shotgun (WGS) entry which is preliminary data.</text>
</comment>
<dbReference type="Gene3D" id="1.10.760.10">
    <property type="entry name" value="Cytochrome c-like domain"/>
    <property type="match status" value="2"/>
</dbReference>
<organism evidence="11 12">
    <name type="scientific">Flavobacterium nitrogenifigens</name>
    <dbReference type="NCBI Taxonomy" id="1617283"/>
    <lineage>
        <taxon>Bacteria</taxon>
        <taxon>Pseudomonadati</taxon>
        <taxon>Bacteroidota</taxon>
        <taxon>Flavobacteriia</taxon>
        <taxon>Flavobacteriales</taxon>
        <taxon>Flavobacteriaceae</taxon>
        <taxon>Flavobacterium</taxon>
    </lineage>
</organism>
<feature type="binding site" description="covalent" evidence="8">
    <location>
        <position position="237"/>
    </location>
    <ligand>
        <name>heme c</name>
        <dbReference type="ChEBI" id="CHEBI:61717"/>
        <label>2</label>
    </ligand>
</feature>
<dbReference type="Proteomes" id="UP000561681">
    <property type="component" value="Unassembled WGS sequence"/>
</dbReference>
<comment type="subcellular location">
    <subcellularLocation>
        <location evidence="1">Periplasm</location>
    </subcellularLocation>
</comment>
<dbReference type="GO" id="GO:0004130">
    <property type="term" value="F:cytochrome-c peroxidase activity"/>
    <property type="evidence" value="ECO:0007669"/>
    <property type="project" value="UniProtKB-EC"/>
</dbReference>
<comment type="PTM">
    <text evidence="8">Binds 2 heme groups per subunit.</text>
</comment>
<dbReference type="PIRSF" id="PIRSF000294">
    <property type="entry name" value="Cytochrome-c_peroxidase"/>
    <property type="match status" value="1"/>
</dbReference>
<feature type="domain" description="Cytochrome c" evidence="10">
    <location>
        <begin position="210"/>
        <end position="349"/>
    </location>
</feature>
<dbReference type="SUPFAM" id="SSF46626">
    <property type="entry name" value="Cytochrome c"/>
    <property type="match status" value="2"/>
</dbReference>
<dbReference type="GO" id="GO:0042597">
    <property type="term" value="C:periplasmic space"/>
    <property type="evidence" value="ECO:0007669"/>
    <property type="project" value="UniProtKB-SubCell"/>
</dbReference>
<dbReference type="InterPro" id="IPR036909">
    <property type="entry name" value="Cyt_c-like_dom_sf"/>
</dbReference>
<dbReference type="GO" id="GO:0009055">
    <property type="term" value="F:electron transfer activity"/>
    <property type="evidence" value="ECO:0007669"/>
    <property type="project" value="InterPro"/>
</dbReference>
<comment type="cofactor">
    <cofactor evidence="8">
        <name>heme</name>
        <dbReference type="ChEBI" id="CHEBI:30413"/>
    </cofactor>
    <text evidence="8">Binds 2 heme groups.</text>
</comment>
<dbReference type="PANTHER" id="PTHR30600">
    <property type="entry name" value="CYTOCHROME C PEROXIDASE-RELATED"/>
    <property type="match status" value="1"/>
</dbReference>
<keyword evidence="6 11" id="KW-0560">Oxidoreductase</keyword>
<dbReference type="PANTHER" id="PTHR30600:SF10">
    <property type="entry name" value="BLL6722 PROTEIN"/>
    <property type="match status" value="1"/>
</dbReference>
<reference evidence="11 12" key="1">
    <citation type="submission" date="2020-08" db="EMBL/GenBank/DDBJ databases">
        <title>Functional genomics of gut bacteria from endangered species of beetles.</title>
        <authorList>
            <person name="Carlos-Shanley C."/>
        </authorList>
    </citation>
    <scope>NUCLEOTIDE SEQUENCE [LARGE SCALE GENOMIC DNA]</scope>
    <source>
        <strain evidence="11 12">S00142</strain>
    </source>
</reference>
<dbReference type="InterPro" id="IPR009056">
    <property type="entry name" value="Cyt_c-like_dom"/>
</dbReference>
<dbReference type="AlphaFoldDB" id="A0A7W7N8M9"/>
<sequence length="368" mass="42023">MNIESHYKKIILPFVLLAAGIFMAAIDINPQYVDPYKLEYPDYFGNRISIPENNPTTKQGVYLGRMLFYETKLSSNKTISCASCHQQKLAFTDGRAFSLGVDNVPTKRSSMSLANLLWVRNFFWDGRAKGLEEQAKFPLSDPHEMGNYLDKAVIELKKTKEYPILFKEAFGSTEITSEKITKAIAQFERTLISANSHYDQYLRGEYKPSEQELKGMELFMNAPIPEKNIRGADCAQCHGTPKMYMELFHNNGLDAEPKDIGREEFTGAENDKGRFRVATLRNIALTAPYMHDGRFKNLEEVLDHYNEHIALSRTLSITLKNRSNNLNGKNLGLTANEKSNIINFLKMLTDSTFINDPKFSDPHLKRHQ</sequence>
<keyword evidence="11" id="KW-0575">Peroxidase</keyword>
<dbReference type="RefSeq" id="WP_221433452.1">
    <property type="nucleotide sequence ID" value="NZ_JACHLD010000004.1"/>
</dbReference>
<evidence type="ECO:0000256" key="6">
    <source>
        <dbReference type="ARBA" id="ARBA00023002"/>
    </source>
</evidence>
<dbReference type="InterPro" id="IPR004852">
    <property type="entry name" value="Di-haem_cyt_c_peroxidsae"/>
</dbReference>
<dbReference type="EMBL" id="JACHLD010000004">
    <property type="protein sequence ID" value="MBB4802621.1"/>
    <property type="molecule type" value="Genomic_DNA"/>
</dbReference>
<evidence type="ECO:0000256" key="8">
    <source>
        <dbReference type="PIRSR" id="PIRSR000294-1"/>
    </source>
</evidence>
<proteinExistence type="predicted"/>
<evidence type="ECO:0000256" key="9">
    <source>
        <dbReference type="PIRSR" id="PIRSR000294-2"/>
    </source>
</evidence>
<accession>A0A7W7N8M9</accession>
<feature type="binding site" description="covalent" evidence="8">
    <location>
        <position position="81"/>
    </location>
    <ligand>
        <name>heme c</name>
        <dbReference type="ChEBI" id="CHEBI:61717"/>
        <label>1</label>
    </ligand>
</feature>
<dbReference type="GO" id="GO:0020037">
    <property type="term" value="F:heme binding"/>
    <property type="evidence" value="ECO:0007669"/>
    <property type="project" value="InterPro"/>
</dbReference>
<keyword evidence="5" id="KW-0574">Periplasm</keyword>
<evidence type="ECO:0000259" key="10">
    <source>
        <dbReference type="PROSITE" id="PS51007"/>
    </source>
</evidence>
<evidence type="ECO:0000256" key="5">
    <source>
        <dbReference type="ARBA" id="ARBA00022764"/>
    </source>
</evidence>
<feature type="binding site" description="covalent" evidence="8">
    <location>
        <position position="234"/>
    </location>
    <ligand>
        <name>heme c</name>
        <dbReference type="ChEBI" id="CHEBI:61717"/>
        <label>2</label>
    </ligand>
</feature>
<dbReference type="PROSITE" id="PS51007">
    <property type="entry name" value="CYTC"/>
    <property type="match status" value="1"/>
</dbReference>
<feature type="binding site" description="axial binding residue" evidence="9">
    <location>
        <position position="85"/>
    </location>
    <ligand>
        <name>heme c</name>
        <dbReference type="ChEBI" id="CHEBI:61717"/>
        <label>1</label>
    </ligand>
    <ligandPart>
        <name>Fe</name>
        <dbReference type="ChEBI" id="CHEBI:18248"/>
    </ligandPart>
</feature>
<evidence type="ECO:0000256" key="3">
    <source>
        <dbReference type="ARBA" id="ARBA00022723"/>
    </source>
</evidence>
<dbReference type="InterPro" id="IPR026259">
    <property type="entry name" value="MauG/Cytc_peroxidase"/>
</dbReference>
<protein>
    <submittedName>
        <fullName evidence="11">Cytochrome c peroxidase</fullName>
        <ecNumber evidence="11">1.11.1.5</ecNumber>
    </submittedName>
</protein>
<dbReference type="InterPro" id="IPR051395">
    <property type="entry name" value="Cytochrome_c_Peroxidase/MauG"/>
</dbReference>
<evidence type="ECO:0000313" key="11">
    <source>
        <dbReference type="EMBL" id="MBB4802621.1"/>
    </source>
</evidence>
<name>A0A7W7N8M9_9FLAO</name>
<gene>
    <name evidence="11" type="ORF">HNP37_002696</name>
</gene>
<keyword evidence="4" id="KW-0732">Signal</keyword>
<keyword evidence="3 9" id="KW-0479">Metal-binding</keyword>